<protein>
    <submittedName>
        <fullName evidence="5">2',3'-cyclic-nucleotide 2'-phosphodiesterase / 3'-nucleotidase</fullName>
    </submittedName>
</protein>
<dbReference type="AlphaFoldDB" id="A0A1G7V2V5"/>
<sequence length="518" mass="59237">MVKIRLLITSDSHGQWQQHPDIPDYSLKNTAQLIKKLKKDAIKTLQFDLGDFIQGSAMTSYTSQVSKSATPFARMMNELDYDYQIIGNHEFNYGMNYQNSALDILNAKILCSNIVEKKTNKPYKGRAYDVIEIDGYKIGIIGATTHYIPHWELPENYEGLIFLDAFDTVKKYAQFLRPQVDLLVVAYHGGFEADLDSGEALEALTGENQGYKMINEIPEIDLLLTGHQHRQICQSFNHSFVIQPGYGGEKVGEVIVSLADGQSPIIEGRLLSFTSCQPIEDISALEPEYTQSIHWLSEVLGNAPIRTTTRSLHQARIEGHPFAEFLTRLMLLETGADFAGVSLLNEHFVEFQGNVTRGDLLTIYPYYNQIAFSQVTGQDLYDMMEHNFAYFIYDFQGNIIVNPSYIHPKPKHYNYDLYTGLKAEVDLNQPIGKRIIKLTEEKTQKEIDKQHFYHLALTQYRAVGGGDYSMFTKKKIVNMIDKDMVQLIIEGLKEMTDLQWMLVNNNYSHIEWTPFTKN</sequence>
<evidence type="ECO:0000313" key="6">
    <source>
        <dbReference type="Proteomes" id="UP000199708"/>
    </source>
</evidence>
<dbReference type="PANTHER" id="PTHR11575:SF6">
    <property type="entry name" value="2',3'-CYCLIC-NUCLEOTIDE 2'-PHOSPHODIESTERASE_3'-NUCLEOTIDASE"/>
    <property type="match status" value="1"/>
</dbReference>
<dbReference type="SUPFAM" id="SSF56300">
    <property type="entry name" value="Metallo-dependent phosphatases"/>
    <property type="match status" value="1"/>
</dbReference>
<accession>A0A1G7V2V5</accession>
<comment type="similarity">
    <text evidence="2">Belongs to the 5'-nucleotidase family.</text>
</comment>
<dbReference type="InterPro" id="IPR004843">
    <property type="entry name" value="Calcineurin-like_PHP"/>
</dbReference>
<dbReference type="EMBL" id="FNCK01000014">
    <property type="protein sequence ID" value="SDG54057.1"/>
    <property type="molecule type" value="Genomic_DNA"/>
</dbReference>
<evidence type="ECO:0000259" key="4">
    <source>
        <dbReference type="Pfam" id="PF02872"/>
    </source>
</evidence>
<dbReference type="STRING" id="120956.SAMN05421791_11410"/>
<dbReference type="GO" id="GO:0016788">
    <property type="term" value="F:hydrolase activity, acting on ester bonds"/>
    <property type="evidence" value="ECO:0007669"/>
    <property type="project" value="InterPro"/>
</dbReference>
<dbReference type="InterPro" id="IPR008334">
    <property type="entry name" value="5'-Nucleotdase_C"/>
</dbReference>
<name>A0A1G7V2V5_9LACT</name>
<dbReference type="Pfam" id="PF00149">
    <property type="entry name" value="Metallophos"/>
    <property type="match status" value="1"/>
</dbReference>
<keyword evidence="6" id="KW-1185">Reference proteome</keyword>
<feature type="domain" description="Calcineurin-like phosphoesterase" evidence="3">
    <location>
        <begin position="4"/>
        <end position="230"/>
    </location>
</feature>
<evidence type="ECO:0000313" key="5">
    <source>
        <dbReference type="EMBL" id="SDG54057.1"/>
    </source>
</evidence>
<dbReference type="InterPro" id="IPR029052">
    <property type="entry name" value="Metallo-depent_PP-like"/>
</dbReference>
<dbReference type="InterPro" id="IPR006179">
    <property type="entry name" value="5_nucleotidase/apyrase"/>
</dbReference>
<dbReference type="GO" id="GO:0000166">
    <property type="term" value="F:nucleotide binding"/>
    <property type="evidence" value="ECO:0007669"/>
    <property type="project" value="UniProtKB-KW"/>
</dbReference>
<dbReference type="GO" id="GO:0009166">
    <property type="term" value="P:nucleotide catabolic process"/>
    <property type="evidence" value="ECO:0007669"/>
    <property type="project" value="InterPro"/>
</dbReference>
<dbReference type="SUPFAM" id="SSF55816">
    <property type="entry name" value="5'-nucleotidase (syn. UDP-sugar hydrolase), C-terminal domain"/>
    <property type="match status" value="1"/>
</dbReference>
<reference evidence="5 6" key="1">
    <citation type="submission" date="2016-10" db="EMBL/GenBank/DDBJ databases">
        <authorList>
            <person name="de Groot N.N."/>
        </authorList>
    </citation>
    <scope>NUCLEOTIDE SEQUENCE [LARGE SCALE GENOMIC DNA]</scope>
    <source>
        <strain evidence="5 6">ATCC BAA-466</strain>
    </source>
</reference>
<dbReference type="Gene3D" id="3.90.780.10">
    <property type="entry name" value="5'-Nucleotidase, C-terminal domain"/>
    <property type="match status" value="1"/>
</dbReference>
<dbReference type="PRINTS" id="PR01607">
    <property type="entry name" value="APYRASEFAMLY"/>
</dbReference>
<dbReference type="InterPro" id="IPR036907">
    <property type="entry name" value="5'-Nucleotdase_C_sf"/>
</dbReference>
<evidence type="ECO:0000256" key="1">
    <source>
        <dbReference type="ARBA" id="ARBA00022729"/>
    </source>
</evidence>
<dbReference type="OrthoDB" id="9801679at2"/>
<organism evidence="5 6">
    <name type="scientific">Facklamia miroungae</name>
    <dbReference type="NCBI Taxonomy" id="120956"/>
    <lineage>
        <taxon>Bacteria</taxon>
        <taxon>Bacillati</taxon>
        <taxon>Bacillota</taxon>
        <taxon>Bacilli</taxon>
        <taxon>Lactobacillales</taxon>
        <taxon>Aerococcaceae</taxon>
        <taxon>Facklamia</taxon>
    </lineage>
</organism>
<dbReference type="RefSeq" id="WP_090290463.1">
    <property type="nucleotide sequence ID" value="NZ_FNCK01000014.1"/>
</dbReference>
<dbReference type="PROSITE" id="PS00786">
    <property type="entry name" value="5_NUCLEOTIDASE_2"/>
    <property type="match status" value="1"/>
</dbReference>
<dbReference type="GO" id="GO:0030288">
    <property type="term" value="C:outer membrane-bounded periplasmic space"/>
    <property type="evidence" value="ECO:0007669"/>
    <property type="project" value="TreeGrafter"/>
</dbReference>
<gene>
    <name evidence="5" type="ORF">SAMN05421791_11410</name>
</gene>
<dbReference type="Gene3D" id="3.60.21.10">
    <property type="match status" value="1"/>
</dbReference>
<proteinExistence type="inferred from homology"/>
<evidence type="ECO:0000256" key="2">
    <source>
        <dbReference type="RuleBase" id="RU362119"/>
    </source>
</evidence>
<evidence type="ECO:0000259" key="3">
    <source>
        <dbReference type="Pfam" id="PF00149"/>
    </source>
</evidence>
<dbReference type="Pfam" id="PF02872">
    <property type="entry name" value="5_nucleotid_C"/>
    <property type="match status" value="1"/>
</dbReference>
<dbReference type="GO" id="GO:0046872">
    <property type="term" value="F:metal ion binding"/>
    <property type="evidence" value="ECO:0007669"/>
    <property type="project" value="InterPro"/>
</dbReference>
<dbReference type="PANTHER" id="PTHR11575">
    <property type="entry name" value="5'-NUCLEOTIDASE-RELATED"/>
    <property type="match status" value="1"/>
</dbReference>
<dbReference type="Proteomes" id="UP000199708">
    <property type="component" value="Unassembled WGS sequence"/>
</dbReference>
<keyword evidence="1" id="KW-0732">Signal</keyword>
<keyword evidence="2" id="KW-0378">Hydrolase</keyword>
<dbReference type="InterPro" id="IPR006146">
    <property type="entry name" value="5'-Nucleotdase_CS"/>
</dbReference>
<keyword evidence="2" id="KW-0547">Nucleotide-binding</keyword>
<feature type="domain" description="5'-Nucleotidase C-terminal" evidence="4">
    <location>
        <begin position="309"/>
        <end position="472"/>
    </location>
</feature>